<feature type="compositionally biased region" description="Polar residues" evidence="1">
    <location>
        <begin position="66"/>
        <end position="76"/>
    </location>
</feature>
<feature type="compositionally biased region" description="Polar residues" evidence="1">
    <location>
        <begin position="132"/>
        <end position="141"/>
    </location>
</feature>
<dbReference type="Proteomes" id="UP001497600">
    <property type="component" value="Chromosome C"/>
</dbReference>
<accession>A0ABP0EA03</accession>
<dbReference type="PANTHER" id="PTHR28187">
    <property type="entry name" value="PROTEIN RCR1-RELATED"/>
    <property type="match status" value="1"/>
</dbReference>
<feature type="region of interest" description="Disordered" evidence="1">
    <location>
        <begin position="105"/>
        <end position="265"/>
    </location>
</feature>
<protein>
    <submittedName>
        <fullName evidence="3">Uncharacterized protein</fullName>
    </submittedName>
</protein>
<reference evidence="3 4" key="1">
    <citation type="submission" date="2024-01" db="EMBL/GenBank/DDBJ databases">
        <authorList>
            <consortium name="Genoscope - CEA"/>
            <person name="William W."/>
        </authorList>
    </citation>
    <scope>NUCLEOTIDE SEQUENCE [LARGE SCALE GENOMIC DNA]</scope>
    <source>
        <strain evidence="3 4">29B2s-10</strain>
    </source>
</reference>
<dbReference type="Pfam" id="PF12273">
    <property type="entry name" value="RCR"/>
    <property type="match status" value="1"/>
</dbReference>
<sequence>MPSILHTRDWGDTTVWGNSGGARWAFFAIFIVLVLVVIIGTLRVNRRRSRQGVQPLYGTRWMTPPSYIQSENQNQRQRNDPEGVSPYVPTYTAEATDRDMGYYDANGEFHPAQKGSGPNKSPTSGGGITFTGMGSSSNGVISSPPPTHNRNSSVNDGIPLGDVPPRRTDSISGGGYTFEGGDPIQPPPGPPPGQAGHPSPTLHDYHHDDSTAVQFNEDEFFRPSGPPPRSTTLDGVSSSTPSGSDSLPSFSEGPNPPVLKTGKGN</sequence>
<keyword evidence="4" id="KW-1185">Reference proteome</keyword>
<evidence type="ECO:0000256" key="2">
    <source>
        <dbReference type="SAM" id="Phobius"/>
    </source>
</evidence>
<feature type="region of interest" description="Disordered" evidence="1">
    <location>
        <begin position="60"/>
        <end position="88"/>
    </location>
</feature>
<dbReference type="EMBL" id="OZ004255">
    <property type="protein sequence ID" value="CAK7901026.1"/>
    <property type="molecule type" value="Genomic_DNA"/>
</dbReference>
<keyword evidence="2" id="KW-1133">Transmembrane helix</keyword>
<evidence type="ECO:0000256" key="1">
    <source>
        <dbReference type="SAM" id="MobiDB-lite"/>
    </source>
</evidence>
<proteinExistence type="predicted"/>
<feature type="compositionally biased region" description="Pro residues" evidence="1">
    <location>
        <begin position="184"/>
        <end position="193"/>
    </location>
</feature>
<dbReference type="InterPro" id="IPR020999">
    <property type="entry name" value="Chitin_synth_reg_RCR"/>
</dbReference>
<dbReference type="PANTHER" id="PTHR28187:SF1">
    <property type="entry name" value="PROTEIN RCR1-RELATED"/>
    <property type="match status" value="1"/>
</dbReference>
<evidence type="ECO:0000313" key="4">
    <source>
        <dbReference type="Proteomes" id="UP001497600"/>
    </source>
</evidence>
<feature type="transmembrane region" description="Helical" evidence="2">
    <location>
        <begin position="24"/>
        <end position="42"/>
    </location>
</feature>
<keyword evidence="2" id="KW-0472">Membrane</keyword>
<organism evidence="3 4">
    <name type="scientific">[Candida] anglica</name>
    <dbReference type="NCBI Taxonomy" id="148631"/>
    <lineage>
        <taxon>Eukaryota</taxon>
        <taxon>Fungi</taxon>
        <taxon>Dikarya</taxon>
        <taxon>Ascomycota</taxon>
        <taxon>Saccharomycotina</taxon>
        <taxon>Pichiomycetes</taxon>
        <taxon>Debaryomycetaceae</taxon>
        <taxon>Kurtzmaniella</taxon>
    </lineage>
</organism>
<name>A0ABP0EA03_9ASCO</name>
<evidence type="ECO:0000313" key="3">
    <source>
        <dbReference type="EMBL" id="CAK7901026.1"/>
    </source>
</evidence>
<feature type="compositionally biased region" description="Low complexity" evidence="1">
    <location>
        <begin position="233"/>
        <end position="251"/>
    </location>
</feature>
<keyword evidence="2" id="KW-0812">Transmembrane</keyword>
<gene>
    <name evidence="3" type="ORF">CAAN4_C10088</name>
</gene>